<name>A0ABX3K9P7_9GAMM</name>
<dbReference type="EMBL" id="MUFC01000020">
    <property type="protein sequence ID" value="OOE85641.1"/>
    <property type="molecule type" value="Genomic_DNA"/>
</dbReference>
<keyword evidence="3" id="KW-1185">Reference proteome</keyword>
<evidence type="ECO:0008006" key="4">
    <source>
        <dbReference type="Google" id="ProtNLM"/>
    </source>
</evidence>
<gene>
    <name evidence="2" type="ORF">BZG74_13775</name>
</gene>
<dbReference type="Proteomes" id="UP000188627">
    <property type="component" value="Unassembled WGS sequence"/>
</dbReference>
<reference evidence="3" key="1">
    <citation type="submission" date="2017-01" db="EMBL/GenBank/DDBJ databases">
        <title>Draft genome of the species Salinivibrio sharmensis.</title>
        <authorList>
            <person name="Lopez-Hermoso C."/>
            <person name="De La Haba R."/>
            <person name="Sanchez-Porro C."/>
            <person name="Ventosa A."/>
        </authorList>
    </citation>
    <scope>NUCLEOTIDE SEQUENCE [LARGE SCALE GENOMIC DNA]</scope>
    <source>
        <strain evidence="3">CBH463</strain>
    </source>
</reference>
<evidence type="ECO:0000313" key="2">
    <source>
        <dbReference type="EMBL" id="OOE85641.1"/>
    </source>
</evidence>
<sequence>MGTAVTPHRVALYKLELSNVTMVGVDEIASRLGHRYVTMFLSLQRKQKPVIFAVPGCGKDSIKDEDHTPNQVSAFEDLIAAQSATADAWAIKETLSWNQKASTHREGDGGFMSAPALQSASET</sequence>
<protein>
    <recommendedName>
        <fullName evidence="4">Tyr recombinase domain-containing protein</fullName>
    </recommendedName>
</protein>
<accession>A0ABX3K9P7</accession>
<organism evidence="2 3">
    <name type="scientific">Salinivibrio sharmensis</name>
    <dbReference type="NCBI Taxonomy" id="390883"/>
    <lineage>
        <taxon>Bacteria</taxon>
        <taxon>Pseudomonadati</taxon>
        <taxon>Pseudomonadota</taxon>
        <taxon>Gammaproteobacteria</taxon>
        <taxon>Vibrionales</taxon>
        <taxon>Vibrionaceae</taxon>
        <taxon>Salinivibrio</taxon>
    </lineage>
</organism>
<evidence type="ECO:0000256" key="1">
    <source>
        <dbReference type="SAM" id="MobiDB-lite"/>
    </source>
</evidence>
<dbReference type="RefSeq" id="WP_077773120.1">
    <property type="nucleotide sequence ID" value="NZ_MUFC01000020.1"/>
</dbReference>
<evidence type="ECO:0000313" key="3">
    <source>
        <dbReference type="Proteomes" id="UP000188627"/>
    </source>
</evidence>
<feature type="region of interest" description="Disordered" evidence="1">
    <location>
        <begin position="100"/>
        <end position="123"/>
    </location>
</feature>
<comment type="caution">
    <text evidence="2">The sequence shown here is derived from an EMBL/GenBank/DDBJ whole genome shotgun (WGS) entry which is preliminary data.</text>
</comment>
<proteinExistence type="predicted"/>